<gene>
    <name evidence="8" type="primary">hydC</name>
    <name evidence="8" type="ordered locus">WS0705</name>
</gene>
<evidence type="ECO:0000256" key="4">
    <source>
        <dbReference type="ARBA" id="ARBA00022989"/>
    </source>
</evidence>
<dbReference type="GO" id="GO:0020037">
    <property type="term" value="F:heme binding"/>
    <property type="evidence" value="ECO:0007669"/>
    <property type="project" value="TreeGrafter"/>
</dbReference>
<dbReference type="InterPro" id="IPR011577">
    <property type="entry name" value="Cyt_b561_bac/Ni-Hgenase"/>
</dbReference>
<dbReference type="InterPro" id="IPR016174">
    <property type="entry name" value="Di-haem_cyt_TM"/>
</dbReference>
<evidence type="ECO:0000256" key="2">
    <source>
        <dbReference type="ARBA" id="ARBA00022475"/>
    </source>
</evidence>
<dbReference type="GO" id="GO:0009055">
    <property type="term" value="F:electron transfer activity"/>
    <property type="evidence" value="ECO:0007669"/>
    <property type="project" value="InterPro"/>
</dbReference>
<dbReference type="Proteomes" id="UP000000422">
    <property type="component" value="Chromosome"/>
</dbReference>
<evidence type="ECO:0000256" key="6">
    <source>
        <dbReference type="SAM" id="Phobius"/>
    </source>
</evidence>
<evidence type="ECO:0000259" key="7">
    <source>
        <dbReference type="Pfam" id="PF01292"/>
    </source>
</evidence>
<comment type="subcellular location">
    <subcellularLocation>
        <location evidence="1">Cell membrane</location>
        <topology evidence="1">Multi-pass membrane protein</topology>
    </subcellularLocation>
</comment>
<dbReference type="GO" id="GO:0005886">
    <property type="term" value="C:plasma membrane"/>
    <property type="evidence" value="ECO:0007669"/>
    <property type="project" value="UniProtKB-SubCell"/>
</dbReference>
<dbReference type="GO" id="GO:0022904">
    <property type="term" value="P:respiratory electron transport chain"/>
    <property type="evidence" value="ECO:0007669"/>
    <property type="project" value="InterPro"/>
</dbReference>
<feature type="transmembrane region" description="Helical" evidence="6">
    <location>
        <begin position="153"/>
        <end position="175"/>
    </location>
</feature>
<dbReference type="Pfam" id="PF09626">
    <property type="entry name" value="DHC"/>
    <property type="match status" value="1"/>
</dbReference>
<dbReference type="Gene3D" id="1.20.950.20">
    <property type="entry name" value="Transmembrane di-heme cytochromes, Chain C"/>
    <property type="match status" value="1"/>
</dbReference>
<evidence type="ECO:0000256" key="1">
    <source>
        <dbReference type="ARBA" id="ARBA00004651"/>
    </source>
</evidence>
<dbReference type="PANTHER" id="PTHR30485:SF2">
    <property type="entry name" value="BLL0597 PROTEIN"/>
    <property type="match status" value="1"/>
</dbReference>
<organism evidence="9">
    <name type="scientific">Wolinella succinogenes (strain ATCC 29543 / DSM 1740 / CCUG 13145 / JCM 31913 / LMG 7466 / NCTC 11488 / FDC 602W)</name>
    <name type="common">Vibrio succinogenes</name>
    <dbReference type="NCBI Taxonomy" id="273121"/>
    <lineage>
        <taxon>Bacteria</taxon>
        <taxon>Pseudomonadati</taxon>
        <taxon>Campylobacterota</taxon>
        <taxon>Epsilonproteobacteria</taxon>
        <taxon>Campylobacterales</taxon>
        <taxon>Helicobacteraceae</taxon>
        <taxon>Wolinella</taxon>
    </lineage>
</organism>
<reference evidence="8 9" key="1">
    <citation type="journal article" date="2003" name="Proc. Natl. Acad. Sci. U.S.A.">
        <title>Complete genome sequence and analysis of Wolinella succinogenes.</title>
        <authorList>
            <person name="Baar C."/>
            <person name="Eppinger M."/>
            <person name="Raddatz G."/>
            <person name="Simon JM."/>
            <person name="Lanz C."/>
            <person name="Klimmek O."/>
            <person name="Nandakumar R."/>
            <person name="Gross R."/>
            <person name="Rosinus A."/>
            <person name="Keller H."/>
            <person name="Jagtap P."/>
            <person name="Linke B."/>
            <person name="Meyer F."/>
            <person name="Lederer H."/>
            <person name="Schuster S.C."/>
        </authorList>
    </citation>
    <scope>NUCLEOTIDE SEQUENCE [LARGE SCALE GENOMIC DNA]</scope>
    <source>
        <strain evidence="9">ATCC 29543 / DSM 1740 / CCUG 13145 / JCM 31913 / LMG 7466 / NCTC 11488 / FDC 602W</strain>
    </source>
</reference>
<dbReference type="SUPFAM" id="SSF81342">
    <property type="entry name" value="Transmembrane di-heme cytochromes"/>
    <property type="match status" value="1"/>
</dbReference>
<feature type="transmembrane region" description="Helical" evidence="6">
    <location>
        <begin position="45"/>
        <end position="64"/>
    </location>
</feature>
<keyword evidence="2" id="KW-1003">Cell membrane</keyword>
<dbReference type="EMBL" id="BX571658">
    <property type="protein sequence ID" value="CAE09830.1"/>
    <property type="molecule type" value="Genomic_DNA"/>
</dbReference>
<feature type="transmembrane region" description="Helical" evidence="6">
    <location>
        <begin position="12"/>
        <end position="33"/>
    </location>
</feature>
<keyword evidence="9" id="KW-1185">Reference proteome</keyword>
<dbReference type="PANTHER" id="PTHR30485">
    <property type="entry name" value="NI/FE-HYDROGENASE 1 B-TYPE CYTOCHROME SUBUNIT"/>
    <property type="match status" value="1"/>
</dbReference>
<dbReference type="InterPro" id="IPR051542">
    <property type="entry name" value="Hydrogenase_cytochrome"/>
</dbReference>
<name>Q7MS71_WOLSU</name>
<evidence type="ECO:0000313" key="9">
    <source>
        <dbReference type="Proteomes" id="UP000000422"/>
    </source>
</evidence>
<dbReference type="KEGG" id="wsu:WS0705"/>
<proteinExistence type="predicted"/>
<keyword evidence="5 6" id="KW-0472">Membrane</keyword>
<keyword evidence="3 6" id="KW-0812">Transmembrane</keyword>
<protein>
    <recommendedName>
        <fullName evidence="7">Cytochrome b561 bacterial/Ni-hydrogenase domain-containing protein</fullName>
    </recommendedName>
</protein>
<evidence type="ECO:0000313" key="8">
    <source>
        <dbReference type="EMBL" id="CAE09830.1"/>
    </source>
</evidence>
<evidence type="ECO:0000256" key="5">
    <source>
        <dbReference type="ARBA" id="ARBA00023136"/>
    </source>
</evidence>
<dbReference type="STRING" id="273121.WS0705"/>
<accession>Q7MS71</accession>
<evidence type="ECO:0000256" key="3">
    <source>
        <dbReference type="ARBA" id="ARBA00022692"/>
    </source>
</evidence>
<sequence length="380" mass="44202">MGRGEPLPRIYVWSPFVRVTHLLIALSIFGALFSGFFKPLFSLHLFFGSLVFVLLIARILYGFFGTTYERFSHFDFSWRDLRYYFLHLFRDKRSYIGHNPAASWVMIFIILGGVAVTLTGLLLLGAMYERGPLDFLGKILYFWGDFLKKAHQLIALAILIASLIHIIGTLIEHFYHRTRIIDSMVHGYKPYEGKDLHPSILQSLFGIGAILLSLTIAFYAANDRSYREFLALHDLYPVEFRRECSSCHTLYPPQWLPSSSWKIIMQDLKGHFGKDAKEYVKHPEIIQTYLLAHSSEHHPSYFPHAITRSNLQSQKYRLSRISFIRELHAKIPPKLFEHPAIKTRSNCQACHLHFDEGILQPEEIRIPDISFREALQIYLR</sequence>
<dbReference type="InterPro" id="IPR018588">
    <property type="entry name" value="Dihaem_cytochrome-c"/>
</dbReference>
<dbReference type="eggNOG" id="COG3658">
    <property type="taxonomic scope" value="Bacteria"/>
</dbReference>
<feature type="transmembrane region" description="Helical" evidence="6">
    <location>
        <begin position="101"/>
        <end position="128"/>
    </location>
</feature>
<dbReference type="Pfam" id="PF01292">
    <property type="entry name" value="Ni_hydr_CYTB"/>
    <property type="match status" value="1"/>
</dbReference>
<dbReference type="AlphaFoldDB" id="Q7MS71"/>
<dbReference type="HOGENOM" id="CLU_757955_0_0_7"/>
<feature type="transmembrane region" description="Helical" evidence="6">
    <location>
        <begin position="200"/>
        <end position="221"/>
    </location>
</feature>
<keyword evidence="4 6" id="KW-1133">Transmembrane helix</keyword>
<feature type="domain" description="Cytochrome b561 bacterial/Ni-hydrogenase" evidence="7">
    <location>
        <begin position="12"/>
        <end position="187"/>
    </location>
</feature>